<dbReference type="PANTHER" id="PTHR12705">
    <property type="entry name" value="ORIGIN RECOGNITION COMPLEX SUBUNIT 5"/>
    <property type="match status" value="1"/>
</dbReference>
<reference evidence="11" key="1">
    <citation type="journal article" date="2015" name="PLoS Genet.">
        <title>Genome Sequence and Transcriptome Analyses of Chrysochromulina tobin: Metabolic Tools for Enhanced Algal Fitness in the Prominent Order Prymnesiales (Haptophyceae).</title>
        <authorList>
            <person name="Hovde B.T."/>
            <person name="Deodato C.R."/>
            <person name="Hunsperger H.M."/>
            <person name="Ryken S.A."/>
            <person name="Yost W."/>
            <person name="Jha R.K."/>
            <person name="Patterson J."/>
            <person name="Monnat R.J. Jr."/>
            <person name="Barlow S.B."/>
            <person name="Starkenburg S.R."/>
            <person name="Cattolico R.A."/>
        </authorList>
    </citation>
    <scope>NUCLEOTIDE SEQUENCE</scope>
    <source>
        <strain evidence="11">CCMP291</strain>
    </source>
</reference>
<accession>A0A0M0JK14</accession>
<feature type="domain" description="Origin recognition complex subunit 5 C-terminal" evidence="8">
    <location>
        <begin position="367"/>
        <end position="526"/>
    </location>
</feature>
<dbReference type="Proteomes" id="UP000037460">
    <property type="component" value="Unassembled WGS sequence"/>
</dbReference>
<evidence type="ECO:0000256" key="3">
    <source>
        <dbReference type="ARBA" id="ARBA00022705"/>
    </source>
</evidence>
<evidence type="ECO:0000256" key="4">
    <source>
        <dbReference type="ARBA" id="ARBA00022741"/>
    </source>
</evidence>
<dbReference type="InterPro" id="IPR048866">
    <property type="entry name" value="ORC5_lid"/>
</dbReference>
<dbReference type="InterPro" id="IPR027417">
    <property type="entry name" value="P-loop_NTPase"/>
</dbReference>
<keyword evidence="3" id="KW-0235">DNA replication</keyword>
<dbReference type="Pfam" id="PF14630">
    <property type="entry name" value="ORC5_C"/>
    <property type="match status" value="1"/>
</dbReference>
<comment type="subcellular location">
    <subcellularLocation>
        <location evidence="1">Nucleus</location>
    </subcellularLocation>
</comment>
<proteinExistence type="inferred from homology"/>
<dbReference type="Pfam" id="PF13191">
    <property type="entry name" value="AAA_16"/>
    <property type="match status" value="1"/>
</dbReference>
<dbReference type="Pfam" id="PF21639">
    <property type="entry name" value="ORC5_lid"/>
    <property type="match status" value="1"/>
</dbReference>
<sequence length="529" mass="55742">MRACALDELKGRYPGRSRECERLFSLLGEPGIAIPLYLYGPSGCGKSAVLSGVLEALEIRTAFVDCVTHPTPQSIFESALNQLAGHRPQASNGYSCWSSCDSPAAFVAGLRQLVAVRKRVCLVFDKAERLSARGGGLMQVLIALPSLCAAAAAASVAAGAAEDHTAAGAVLPVFVGEALWPDFQHACDGEPRVLQFRFGGYSMAAVSATESASGSCSAERPVYADAFEAFVDTVVDLFSEICRDTHELRHICRQLFPLYVKPVADGVLLGTAGGAAGGAAAGGNAARDQPFNELGVARQRRAAGSASADDAPDRPFELRDTRQLHAAIQPHLKRAMRRVYARDGLHADADDAALAAAVAGSGSALQLPVGAQWLLLAGFLASRLPPRADLALFSSVAKKPGRRGGGPRKTKLLDTAHPFTLDRLLAIYSSIALEEHLGGPAARLAAATIAHGGAGAVARANADGRVSARPPVRAELLVQAAGLLELRLFSRVTKEGHIDAPRFRCEAAEADVESVARLLKFDLQQYREE</sequence>
<dbReference type="AlphaFoldDB" id="A0A0M0JK14"/>
<gene>
    <name evidence="10" type="ORF">Ctob_003906</name>
</gene>
<dbReference type="GO" id="GO:0005664">
    <property type="term" value="C:nuclear origin of replication recognition complex"/>
    <property type="evidence" value="ECO:0007669"/>
    <property type="project" value="TreeGrafter"/>
</dbReference>
<dbReference type="GO" id="GO:0006270">
    <property type="term" value="P:DNA replication initiation"/>
    <property type="evidence" value="ECO:0007669"/>
    <property type="project" value="TreeGrafter"/>
</dbReference>
<evidence type="ECO:0000259" key="9">
    <source>
        <dbReference type="Pfam" id="PF21639"/>
    </source>
</evidence>
<feature type="domain" description="Orc1-like AAA ATPase" evidence="7">
    <location>
        <begin position="14"/>
        <end position="146"/>
    </location>
</feature>
<evidence type="ECO:0000256" key="6">
    <source>
        <dbReference type="ARBA" id="ARBA00023242"/>
    </source>
</evidence>
<protein>
    <submittedName>
        <fullName evidence="10">Origin recognition complex subunit 5</fullName>
    </submittedName>
</protein>
<evidence type="ECO:0000256" key="1">
    <source>
        <dbReference type="ARBA" id="ARBA00004123"/>
    </source>
</evidence>
<name>A0A0M0JK14_9EUKA</name>
<keyword evidence="5" id="KW-0067">ATP-binding</keyword>
<keyword evidence="6" id="KW-0539">Nucleus</keyword>
<dbReference type="PANTHER" id="PTHR12705:SF0">
    <property type="entry name" value="ORIGIN RECOGNITION COMPLEX SUBUNIT 5"/>
    <property type="match status" value="1"/>
</dbReference>
<dbReference type="EMBL" id="JWZX01002783">
    <property type="protein sequence ID" value="KOO26931.1"/>
    <property type="molecule type" value="Genomic_DNA"/>
</dbReference>
<dbReference type="OrthoDB" id="365981at2759"/>
<dbReference type="InterPro" id="IPR047088">
    <property type="entry name" value="ORC5_C"/>
</dbReference>
<dbReference type="SUPFAM" id="SSF52540">
    <property type="entry name" value="P-loop containing nucleoside triphosphate hydrolases"/>
    <property type="match status" value="1"/>
</dbReference>
<keyword evidence="11" id="KW-1185">Reference proteome</keyword>
<evidence type="ECO:0000313" key="10">
    <source>
        <dbReference type="EMBL" id="KOO26931.1"/>
    </source>
</evidence>
<dbReference type="Gene3D" id="3.40.50.300">
    <property type="entry name" value="P-loop containing nucleotide triphosphate hydrolases"/>
    <property type="match status" value="1"/>
</dbReference>
<evidence type="ECO:0000256" key="5">
    <source>
        <dbReference type="ARBA" id="ARBA00022840"/>
    </source>
</evidence>
<evidence type="ECO:0000259" key="7">
    <source>
        <dbReference type="Pfam" id="PF13191"/>
    </source>
</evidence>
<dbReference type="InterPro" id="IPR041664">
    <property type="entry name" value="AAA_16"/>
</dbReference>
<comment type="caution">
    <text evidence="10">The sequence shown here is derived from an EMBL/GenBank/DDBJ whole genome shotgun (WGS) entry which is preliminary data.</text>
</comment>
<comment type="similarity">
    <text evidence="2">Belongs to the ORC5 family.</text>
</comment>
<evidence type="ECO:0000256" key="2">
    <source>
        <dbReference type="ARBA" id="ARBA00006269"/>
    </source>
</evidence>
<dbReference type="GO" id="GO:0003688">
    <property type="term" value="F:DNA replication origin binding"/>
    <property type="evidence" value="ECO:0007669"/>
    <property type="project" value="TreeGrafter"/>
</dbReference>
<keyword evidence="4" id="KW-0547">Nucleotide-binding</keyword>
<feature type="domain" description="ORC5 lid" evidence="9">
    <location>
        <begin position="228"/>
        <end position="266"/>
    </location>
</feature>
<dbReference type="InterPro" id="IPR020796">
    <property type="entry name" value="ORC5"/>
</dbReference>
<organism evidence="10 11">
    <name type="scientific">Chrysochromulina tobinii</name>
    <dbReference type="NCBI Taxonomy" id="1460289"/>
    <lineage>
        <taxon>Eukaryota</taxon>
        <taxon>Haptista</taxon>
        <taxon>Haptophyta</taxon>
        <taxon>Prymnesiophyceae</taxon>
        <taxon>Prymnesiales</taxon>
        <taxon>Chrysochromulinaceae</taxon>
        <taxon>Chrysochromulina</taxon>
    </lineage>
</organism>
<evidence type="ECO:0000313" key="11">
    <source>
        <dbReference type="Proteomes" id="UP000037460"/>
    </source>
</evidence>
<evidence type="ECO:0000259" key="8">
    <source>
        <dbReference type="Pfam" id="PF14630"/>
    </source>
</evidence>